<comment type="caution">
    <text evidence="2">The sequence shown here is derived from an EMBL/GenBank/DDBJ whole genome shotgun (WGS) entry which is preliminary data.</text>
</comment>
<evidence type="ECO:0000313" key="3">
    <source>
        <dbReference type="Proteomes" id="UP000282125"/>
    </source>
</evidence>
<dbReference type="OrthoDB" id="7304934at2"/>
<keyword evidence="3" id="KW-1185">Reference proteome</keyword>
<keyword evidence="1" id="KW-0732">Signal</keyword>
<sequence length="128" mass="13860">MHLPAALVFLLAAPAAALDGAGFEAAVTGQTLEWQNHGIPYGAEQYLPDRRVIWQFEGGPCQYGTWSDPEPGQICFLYDNGNDRQCWRFEIGGSGLRAEFLGLGHNRQLQEVSRSTAPLSCPGPGLGV</sequence>
<evidence type="ECO:0000313" key="2">
    <source>
        <dbReference type="EMBL" id="RRH78495.1"/>
    </source>
</evidence>
<accession>A0A3P3DWC0</accession>
<feature type="chain" id="PRO_5018305866" description="DUF995 domain-containing protein" evidence="1">
    <location>
        <begin position="18"/>
        <end position="128"/>
    </location>
</feature>
<dbReference type="Proteomes" id="UP000282125">
    <property type="component" value="Unassembled WGS sequence"/>
</dbReference>
<reference evidence="2 3" key="1">
    <citation type="submission" date="2018-11" db="EMBL/GenBank/DDBJ databases">
        <title>Gemmobacter sp. nov., YIM 102744-1 draft genome.</title>
        <authorList>
            <person name="Li G."/>
            <person name="Jiang Y."/>
        </authorList>
    </citation>
    <scope>NUCLEOTIDE SEQUENCE [LARGE SCALE GENOMIC DNA]</scope>
    <source>
        <strain evidence="2 3">YIM 102744-1</strain>
    </source>
</reference>
<gene>
    <name evidence="2" type="ORF">EG244_00640</name>
</gene>
<evidence type="ECO:0000256" key="1">
    <source>
        <dbReference type="SAM" id="SignalP"/>
    </source>
</evidence>
<dbReference type="AlphaFoldDB" id="A0A3P3DWC0"/>
<dbReference type="RefSeq" id="WP_124963071.1">
    <property type="nucleotide sequence ID" value="NZ_RRAZ01000001.1"/>
</dbReference>
<proteinExistence type="predicted"/>
<evidence type="ECO:0008006" key="4">
    <source>
        <dbReference type="Google" id="ProtNLM"/>
    </source>
</evidence>
<protein>
    <recommendedName>
        <fullName evidence="4">DUF995 domain-containing protein</fullName>
    </recommendedName>
</protein>
<name>A0A3P3DWC0_9RHOB</name>
<feature type="signal peptide" evidence="1">
    <location>
        <begin position="1"/>
        <end position="17"/>
    </location>
</feature>
<organism evidence="2 3">
    <name type="scientific">Falsigemmobacter faecalis</name>
    <dbReference type="NCBI Taxonomy" id="2488730"/>
    <lineage>
        <taxon>Bacteria</taxon>
        <taxon>Pseudomonadati</taxon>
        <taxon>Pseudomonadota</taxon>
        <taxon>Alphaproteobacteria</taxon>
        <taxon>Rhodobacterales</taxon>
        <taxon>Paracoccaceae</taxon>
        <taxon>Falsigemmobacter</taxon>
    </lineage>
</organism>
<dbReference type="EMBL" id="RRAZ01000001">
    <property type="protein sequence ID" value="RRH78495.1"/>
    <property type="molecule type" value="Genomic_DNA"/>
</dbReference>